<proteinExistence type="predicted"/>
<dbReference type="PANTHER" id="PTHR43681:SF1">
    <property type="entry name" value="SARCALUMENIN"/>
    <property type="match status" value="1"/>
</dbReference>
<dbReference type="SUPFAM" id="SSF52540">
    <property type="entry name" value="P-loop containing nucleoside triphosphate hydrolases"/>
    <property type="match status" value="1"/>
</dbReference>
<dbReference type="Pfam" id="PF00350">
    <property type="entry name" value="Dynamin_N"/>
    <property type="match status" value="1"/>
</dbReference>
<evidence type="ECO:0000313" key="3">
    <source>
        <dbReference type="Proteomes" id="UP000005233"/>
    </source>
</evidence>
<dbReference type="AlphaFoldDB" id="H8I5H6"/>
<evidence type="ECO:0000313" key="2">
    <source>
        <dbReference type="EMBL" id="AFC98870.1"/>
    </source>
</evidence>
<dbReference type="KEGG" id="mez:Mtc_0097"/>
<name>H8I5H6_METCZ</name>
<dbReference type="PANTHER" id="PTHR43681">
    <property type="entry name" value="TRANSMEMBRANE GTPASE FZO"/>
    <property type="match status" value="1"/>
</dbReference>
<dbReference type="HOGENOM" id="CLU_025855_0_0_2"/>
<gene>
    <name evidence="2" type="ordered locus">Mtc_0097</name>
</gene>
<dbReference type="eggNOG" id="arCOG13253">
    <property type="taxonomic scope" value="Archaea"/>
</dbReference>
<dbReference type="Gene3D" id="3.40.50.300">
    <property type="entry name" value="P-loop containing nucleotide triphosphate hydrolases"/>
    <property type="match status" value="1"/>
</dbReference>
<evidence type="ECO:0000259" key="1">
    <source>
        <dbReference type="Pfam" id="PF00350"/>
    </source>
</evidence>
<organism evidence="2 3">
    <name type="scientific">Methanocella conradii (strain DSM 24694 / JCM 17849 / CGMCC 1.5162 / HZ254)</name>
    <dbReference type="NCBI Taxonomy" id="1041930"/>
    <lineage>
        <taxon>Archaea</taxon>
        <taxon>Methanobacteriati</taxon>
        <taxon>Methanobacteriota</taxon>
        <taxon>Stenosarchaea group</taxon>
        <taxon>Methanomicrobia</taxon>
        <taxon>Methanocellales</taxon>
        <taxon>Methanocellaceae</taxon>
        <taxon>Methanocella</taxon>
    </lineage>
</organism>
<reference evidence="2 3" key="1">
    <citation type="journal article" date="2012" name="J. Bacteriol.">
        <title>Complete genome sequence of a thermophilic methanogen, Methanocella conradii HZ254, isolated from Chinese rice field soil.</title>
        <authorList>
            <person name="Lu Z."/>
            <person name="Lu Y."/>
        </authorList>
    </citation>
    <scope>NUCLEOTIDE SEQUENCE [LARGE SCALE GENOMIC DNA]</scope>
    <source>
        <strain evidence="3">DSM 24694 / JCM 17849 / CGMCC 1.5162 / HZ254</strain>
    </source>
</reference>
<dbReference type="RefSeq" id="WP_014404709.1">
    <property type="nucleotide sequence ID" value="NC_017034.1"/>
</dbReference>
<feature type="domain" description="Dynamin N-terminal" evidence="1">
    <location>
        <begin position="45"/>
        <end position="203"/>
    </location>
</feature>
<dbReference type="Proteomes" id="UP000005233">
    <property type="component" value="Chromosome"/>
</dbReference>
<accession>H8I5H6</accession>
<keyword evidence="3" id="KW-1185">Reference proteome</keyword>
<dbReference type="InterPro" id="IPR045063">
    <property type="entry name" value="Dynamin_N"/>
</dbReference>
<dbReference type="GeneID" id="11970856"/>
<protein>
    <submittedName>
        <fullName evidence="2">Dynamin family</fullName>
    </submittedName>
</protein>
<dbReference type="STRING" id="1041930.Mtc_0097"/>
<dbReference type="OrthoDB" id="376559at2157"/>
<sequence>MQNYSELKNLIRRELNSLRGLISGEAATQEMDALLEKLDSDSFNLAVLGQFKRGKTTFINALLGDNVLPTAVVPLTSIITAIRYGSAPKTTVIYLDGRSEAIEPSQLGDYVTERGNPKNARRVGHVEIEYPSDYLKEGVTIIDTPGIGSTFLHNTEVTYNFLSKVDAAVFMLSVDPPVSEVELKFLEDVRKHVKKLFFVLNKVDNASAAEVSESIAFNGGVIGEKMGAEPKVCPLSARQALEAKLKGDPELLRKSGYTDFEFELEYFLTREKGNVLLRTIVDRALGFVEARRLSLAIEKKTRELSARALEEKAALFNAELERFLRDKEANVHLVEWDVDSIIKTLDEDSGKFKKEMAPVVARQVEEFIDGYPRSGNREFLNAVKGRLYQAVSDACDAWRVREEEKIARLYAEKAKAHAERLDEFVRRIEKASFDIFNVEVKHYSLGCTVDLHTPLFYGIDAFMEEGMLLDTTATALNLLLPPPLFRAQVRGAMREKVERSLDMNLGKIRYAFLESLLKSSKGMKASYESVADTLIASVRSAIERAQAKKSMSVDVGKRSAEIGRLLAALDEQRKRLEAIELSYLQP</sequence>
<dbReference type="InterPro" id="IPR051943">
    <property type="entry name" value="TRAFAC_Dynamin-like_GTPase"/>
</dbReference>
<dbReference type="InterPro" id="IPR027417">
    <property type="entry name" value="P-loop_NTPase"/>
</dbReference>
<dbReference type="EMBL" id="CP003243">
    <property type="protein sequence ID" value="AFC98870.1"/>
    <property type="molecule type" value="Genomic_DNA"/>
</dbReference>
<dbReference type="CDD" id="cd09912">
    <property type="entry name" value="DLP_2"/>
    <property type="match status" value="1"/>
</dbReference>